<proteinExistence type="predicted"/>
<dbReference type="EMBL" id="JAUEPS010000042">
    <property type="protein sequence ID" value="KAK0448267.1"/>
    <property type="molecule type" value="Genomic_DNA"/>
</dbReference>
<evidence type="ECO:0000313" key="3">
    <source>
        <dbReference type="Proteomes" id="UP001175211"/>
    </source>
</evidence>
<feature type="region of interest" description="Disordered" evidence="1">
    <location>
        <begin position="137"/>
        <end position="156"/>
    </location>
</feature>
<comment type="caution">
    <text evidence="2">The sequence shown here is derived from an EMBL/GenBank/DDBJ whole genome shotgun (WGS) entry which is preliminary data.</text>
</comment>
<evidence type="ECO:0000313" key="2">
    <source>
        <dbReference type="EMBL" id="KAK0448267.1"/>
    </source>
</evidence>
<accession>A0AA39JST0</accession>
<keyword evidence="3" id="KW-1185">Reference proteome</keyword>
<reference evidence="2" key="1">
    <citation type="submission" date="2023-06" db="EMBL/GenBank/DDBJ databases">
        <authorList>
            <consortium name="Lawrence Berkeley National Laboratory"/>
            <person name="Ahrendt S."/>
            <person name="Sahu N."/>
            <person name="Indic B."/>
            <person name="Wong-Bajracharya J."/>
            <person name="Merenyi Z."/>
            <person name="Ke H.-M."/>
            <person name="Monk M."/>
            <person name="Kocsube S."/>
            <person name="Drula E."/>
            <person name="Lipzen A."/>
            <person name="Balint B."/>
            <person name="Henrissat B."/>
            <person name="Andreopoulos B."/>
            <person name="Martin F.M."/>
            <person name="Harder C.B."/>
            <person name="Rigling D."/>
            <person name="Ford K.L."/>
            <person name="Foster G.D."/>
            <person name="Pangilinan J."/>
            <person name="Papanicolaou A."/>
            <person name="Barry K."/>
            <person name="LaButti K."/>
            <person name="Viragh M."/>
            <person name="Koriabine M."/>
            <person name="Yan M."/>
            <person name="Riley R."/>
            <person name="Champramary S."/>
            <person name="Plett K.L."/>
            <person name="Tsai I.J."/>
            <person name="Slot J."/>
            <person name="Sipos G."/>
            <person name="Plett J."/>
            <person name="Nagy L.G."/>
            <person name="Grigoriev I.V."/>
        </authorList>
    </citation>
    <scope>NUCLEOTIDE SEQUENCE</scope>
    <source>
        <strain evidence="2">CCBAS 213</strain>
    </source>
</reference>
<organism evidence="2 3">
    <name type="scientific">Armillaria tabescens</name>
    <name type="common">Ringless honey mushroom</name>
    <name type="synonym">Agaricus tabescens</name>
    <dbReference type="NCBI Taxonomy" id="1929756"/>
    <lineage>
        <taxon>Eukaryota</taxon>
        <taxon>Fungi</taxon>
        <taxon>Dikarya</taxon>
        <taxon>Basidiomycota</taxon>
        <taxon>Agaricomycotina</taxon>
        <taxon>Agaricomycetes</taxon>
        <taxon>Agaricomycetidae</taxon>
        <taxon>Agaricales</taxon>
        <taxon>Marasmiineae</taxon>
        <taxon>Physalacriaceae</taxon>
        <taxon>Desarmillaria</taxon>
    </lineage>
</organism>
<dbReference type="Proteomes" id="UP001175211">
    <property type="component" value="Unassembled WGS sequence"/>
</dbReference>
<sequence>MQTAVMAIPSRGRCIQPIDHTSQCRCEWFTEQTSPLLNQFSCAVCGHGIHSHVDYVSTTVCHNVTTNCAAHAQKTPLTQRCTCSIHLADHIPILNPYRLSDPSSILDLFKISVQAQTDGPRSSFCADPNAVYIPSAPLTSRTPFPPTSTNASSLPDDAENITHSRTNETTQNVEQHEFPFRYYVPR</sequence>
<dbReference type="GeneID" id="85367251"/>
<dbReference type="RefSeq" id="XP_060326372.1">
    <property type="nucleotide sequence ID" value="XM_060483703.1"/>
</dbReference>
<dbReference type="AlphaFoldDB" id="A0AA39JST0"/>
<name>A0AA39JST0_ARMTA</name>
<gene>
    <name evidence="2" type="ORF">EV420DRAFT_849693</name>
</gene>
<evidence type="ECO:0000256" key="1">
    <source>
        <dbReference type="SAM" id="MobiDB-lite"/>
    </source>
</evidence>
<feature type="compositionally biased region" description="Polar residues" evidence="1">
    <location>
        <begin position="137"/>
        <end position="153"/>
    </location>
</feature>
<protein>
    <submittedName>
        <fullName evidence="2">Uncharacterized protein</fullName>
    </submittedName>
</protein>